<reference evidence="1" key="1">
    <citation type="submission" date="2019-06" db="EMBL/GenBank/DDBJ databases">
        <authorList>
            <person name="Zheng W."/>
        </authorList>
    </citation>
    <scope>NUCLEOTIDE SEQUENCE</scope>
    <source>
        <strain evidence="1">QDHG01</strain>
    </source>
</reference>
<evidence type="ECO:0000313" key="1">
    <source>
        <dbReference type="EMBL" id="TNV86901.1"/>
    </source>
</evidence>
<evidence type="ECO:0000313" key="2">
    <source>
        <dbReference type="Proteomes" id="UP000785679"/>
    </source>
</evidence>
<dbReference type="Proteomes" id="UP000785679">
    <property type="component" value="Unassembled WGS sequence"/>
</dbReference>
<accession>A0A8J8T9Z7</accession>
<organism evidence="1 2">
    <name type="scientific">Halteria grandinella</name>
    <dbReference type="NCBI Taxonomy" id="5974"/>
    <lineage>
        <taxon>Eukaryota</taxon>
        <taxon>Sar</taxon>
        <taxon>Alveolata</taxon>
        <taxon>Ciliophora</taxon>
        <taxon>Intramacronucleata</taxon>
        <taxon>Spirotrichea</taxon>
        <taxon>Stichotrichia</taxon>
        <taxon>Sporadotrichida</taxon>
        <taxon>Halteriidae</taxon>
        <taxon>Halteria</taxon>
    </lineage>
</organism>
<protein>
    <submittedName>
        <fullName evidence="1">Uncharacterized protein</fullName>
    </submittedName>
</protein>
<comment type="caution">
    <text evidence="1">The sequence shown here is derived from an EMBL/GenBank/DDBJ whole genome shotgun (WGS) entry which is preliminary data.</text>
</comment>
<keyword evidence="2" id="KW-1185">Reference proteome</keyword>
<name>A0A8J8T9Z7_HALGN</name>
<sequence length="762" mass="86677">MVVGNLQSSIKRASVKNTPNAIPEYTDEERQAIINERYAKMVNTEDANFPSDVKEGVIKQMQDTQQIHPQLQRAINTSIKVSGFAEQVDIIIKQQANSMGNEQQLIDNQSKSFVRFCEIFSLDTLYQGQKVVSINQDAFALFLMENLSLNKITAATLCKNLLDDLMGINALVSGRGQEYRNQLIPADYQNLVHLKNYYNSPTFLDQFLTSQEGQASLKKAENRDKLLQVAQQLFIERSQDASTQTTKDHMHALIQTDYVKIELSEEETAKRREIEEEQRKQRYKEQAIMVELPDPKFSKQVKSLISDIFEGSTMLQRNLHKAETSLDHINGFKDFINDVQFQVTNKRGLSLSEIMKEGIALIGNEDAHRESQRSGSMKMRSQSIVDKDASENQGTVIFSKPFVQQKSKGMQVDNETIINEKADILASETAKTIEALQKFIKLSEQEKTSTNWSSVASKKRSPKPIDNLQNKRYEALKKKRQNQATEDLEIQELQNRYLNDFEIFPHQKERSLNPGDLNRMFRKLDKNIRRSVKTPNIGNHLSVFSKGQQQRQSLDRQLFGDLCSNEKIIPSSTPQPITPFQQHIKDTLNQVNTHIPNRVVSGLLRYQNDTQGESMIQSGSTIQRSQAEIRESNSYIKSFQNGQSFQSNQGLKFGGTTTYSRPIAPSKVTLKHLGVQIELDSASSPLNLKDHIGKKIDIIARPSTTAQNRYGHRKGRSLVKQDYLDKLNNAGAKSQLRVSFHKLNEQEKTISKGFELGEKADL</sequence>
<dbReference type="EMBL" id="RRYP01000753">
    <property type="protein sequence ID" value="TNV86901.1"/>
    <property type="molecule type" value="Genomic_DNA"/>
</dbReference>
<gene>
    <name evidence="1" type="ORF">FGO68_gene14125</name>
</gene>
<dbReference type="AlphaFoldDB" id="A0A8J8T9Z7"/>
<proteinExistence type="predicted"/>